<feature type="transmembrane region" description="Helical" evidence="1">
    <location>
        <begin position="20"/>
        <end position="46"/>
    </location>
</feature>
<proteinExistence type="predicted"/>
<keyword evidence="1" id="KW-0812">Transmembrane</keyword>
<reference evidence="2 3" key="1">
    <citation type="submission" date="2010-12" db="EMBL/GenBank/DDBJ databases">
        <authorList>
            <person name="Muzny D."/>
            <person name="Qin X."/>
            <person name="Deng J."/>
            <person name="Jiang H."/>
            <person name="Liu Y."/>
            <person name="Qu J."/>
            <person name="Song X.-Z."/>
            <person name="Zhang L."/>
            <person name="Thornton R."/>
            <person name="Coyle M."/>
            <person name="Francisco L."/>
            <person name="Jackson L."/>
            <person name="Javaid M."/>
            <person name="Korchina V."/>
            <person name="Kovar C."/>
            <person name="Mata R."/>
            <person name="Mathew T."/>
            <person name="Ngo R."/>
            <person name="Nguyen L."/>
            <person name="Nguyen N."/>
            <person name="Okwuonu G."/>
            <person name="Ongeri F."/>
            <person name="Pham C."/>
            <person name="Simmons D."/>
            <person name="Wilczek-Boney K."/>
            <person name="Hale W."/>
            <person name="Jakkamsetti A."/>
            <person name="Pham P."/>
            <person name="Ruth R."/>
            <person name="San Lucas F."/>
            <person name="Warren J."/>
            <person name="Zhang J."/>
            <person name="Zhao Z."/>
            <person name="Zhou C."/>
            <person name="Zhu D."/>
            <person name="Lee S."/>
            <person name="Bess C."/>
            <person name="Blankenburg K."/>
            <person name="Forbes L."/>
            <person name="Fu Q."/>
            <person name="Gubbala S."/>
            <person name="Hirani K."/>
            <person name="Jayaseelan J.C."/>
            <person name="Lara F."/>
            <person name="Munidasa M."/>
            <person name="Palculict T."/>
            <person name="Patil S."/>
            <person name="Pu L.-L."/>
            <person name="Saada N."/>
            <person name="Tang L."/>
            <person name="Weissenberger G."/>
            <person name="Zhu Y."/>
            <person name="Hemphill L."/>
            <person name="Shang Y."/>
            <person name="Youmans B."/>
            <person name="Ayvaz T."/>
            <person name="Ross M."/>
            <person name="Santibanez J."/>
            <person name="Aqrawi P."/>
            <person name="Gross S."/>
            <person name="Joshi V."/>
            <person name="Fowler G."/>
            <person name="Nazareth L."/>
            <person name="Reid J."/>
            <person name="Worley K."/>
            <person name="Petrosino J."/>
            <person name="Highlander S."/>
            <person name="Gibbs R."/>
        </authorList>
    </citation>
    <scope>NUCLEOTIDE SEQUENCE [LARGE SCALE GENOMIC DNA]</scope>
    <source>
        <strain evidence="2 3">DSM 3986</strain>
    </source>
</reference>
<gene>
    <name evidence="2" type="ORF">HMPREF0381_0347</name>
</gene>
<keyword evidence="1" id="KW-1133">Transmembrane helix</keyword>
<keyword evidence="1" id="KW-0472">Membrane</keyword>
<dbReference type="EMBL" id="AEPW01000008">
    <property type="protein sequence ID" value="EFU77702.1"/>
    <property type="molecule type" value="Genomic_DNA"/>
</dbReference>
<organism evidence="2 3">
    <name type="scientific">Lachnoanaerobaculum saburreum DSM 3986</name>
    <dbReference type="NCBI Taxonomy" id="887325"/>
    <lineage>
        <taxon>Bacteria</taxon>
        <taxon>Bacillati</taxon>
        <taxon>Bacillota</taxon>
        <taxon>Clostridia</taxon>
        <taxon>Lachnospirales</taxon>
        <taxon>Lachnospiraceae</taxon>
        <taxon>Lachnoanaerobaculum</taxon>
    </lineage>
</organism>
<evidence type="ECO:0000313" key="3">
    <source>
        <dbReference type="Proteomes" id="UP000003434"/>
    </source>
</evidence>
<evidence type="ECO:0000313" key="2">
    <source>
        <dbReference type="EMBL" id="EFU77702.1"/>
    </source>
</evidence>
<comment type="caution">
    <text evidence="2">The sequence shown here is derived from an EMBL/GenBank/DDBJ whole genome shotgun (WGS) entry which is preliminary data.</text>
</comment>
<name>E6LK62_9FIRM</name>
<dbReference type="AlphaFoldDB" id="E6LK62"/>
<protein>
    <submittedName>
        <fullName evidence="2">Uncharacterized protein</fullName>
    </submittedName>
</protein>
<evidence type="ECO:0000256" key="1">
    <source>
        <dbReference type="SAM" id="Phobius"/>
    </source>
</evidence>
<sequence>MYLLFGYGQNAVGVIQYSLSMAYIVSVTALQCICVPLGIGVLGGFLNIKNI</sequence>
<accession>E6LK62</accession>
<dbReference type="HOGENOM" id="CLU_3100270_0_0_9"/>
<dbReference type="Proteomes" id="UP000003434">
    <property type="component" value="Unassembled WGS sequence"/>
</dbReference>